<evidence type="ECO:0008006" key="3">
    <source>
        <dbReference type="Google" id="ProtNLM"/>
    </source>
</evidence>
<accession>A0A2H3NKX5</accession>
<gene>
    <name evidence="1" type="ORF">CRI93_08520</name>
</gene>
<protein>
    <recommendedName>
        <fullName evidence="3">Restriction endonuclease</fullName>
    </recommendedName>
</protein>
<dbReference type="OrthoDB" id="3638769at2"/>
<comment type="caution">
    <text evidence="1">The sequence shown here is derived from an EMBL/GenBank/DDBJ whole genome shotgun (WGS) entry which is preliminary data.</text>
</comment>
<dbReference type="Proteomes" id="UP000221024">
    <property type="component" value="Unassembled WGS sequence"/>
</dbReference>
<dbReference type="GO" id="GO:0009036">
    <property type="term" value="F:type II site-specific deoxyribonuclease activity"/>
    <property type="evidence" value="ECO:0007669"/>
    <property type="project" value="InterPro"/>
</dbReference>
<keyword evidence="2" id="KW-1185">Reference proteome</keyword>
<dbReference type="EMBL" id="PDEP01000007">
    <property type="protein sequence ID" value="PEN06678.1"/>
    <property type="molecule type" value="Genomic_DNA"/>
</dbReference>
<evidence type="ECO:0000313" key="1">
    <source>
        <dbReference type="EMBL" id="PEN06678.1"/>
    </source>
</evidence>
<reference evidence="1 2" key="1">
    <citation type="submission" date="2017-10" db="EMBL/GenBank/DDBJ databases">
        <title>Draft genome of Longimonas halophila.</title>
        <authorList>
            <person name="Goh K.M."/>
            <person name="Shamsir M.S."/>
            <person name="Lim S.W."/>
        </authorList>
    </citation>
    <scope>NUCLEOTIDE SEQUENCE [LARGE SCALE GENOMIC DNA]</scope>
    <source>
        <strain evidence="1 2">KCTC 42399</strain>
    </source>
</reference>
<dbReference type="Pfam" id="PF04555">
    <property type="entry name" value="XhoI"/>
    <property type="match status" value="1"/>
</dbReference>
<organism evidence="1 2">
    <name type="scientific">Longimonas halophila</name>
    <dbReference type="NCBI Taxonomy" id="1469170"/>
    <lineage>
        <taxon>Bacteria</taxon>
        <taxon>Pseudomonadati</taxon>
        <taxon>Rhodothermota</taxon>
        <taxon>Rhodothermia</taxon>
        <taxon>Rhodothermales</taxon>
        <taxon>Salisaetaceae</taxon>
        <taxon>Longimonas</taxon>
    </lineage>
</organism>
<sequence length="141" mass="15926">MEPLPEWDTAVVHEGSLLAAIEFKSIASSFGNNLNNRTEEALGSNTDLRQAYEQGVFAPSARPVRVREPNFDVDPVFDGASYARRGEILCLRMVRQQLVDGAIFMLSDPEGPEGHFIEPNEELWFERFARRLTYHVLGAMK</sequence>
<name>A0A2H3NKX5_9BACT</name>
<dbReference type="GO" id="GO:0003677">
    <property type="term" value="F:DNA binding"/>
    <property type="evidence" value="ECO:0007669"/>
    <property type="project" value="InterPro"/>
</dbReference>
<dbReference type="AlphaFoldDB" id="A0A2H3NKX5"/>
<evidence type="ECO:0000313" key="2">
    <source>
        <dbReference type="Proteomes" id="UP000221024"/>
    </source>
</evidence>
<proteinExistence type="predicted"/>
<dbReference type="GO" id="GO:0009307">
    <property type="term" value="P:DNA restriction-modification system"/>
    <property type="evidence" value="ECO:0007669"/>
    <property type="project" value="InterPro"/>
</dbReference>
<dbReference type="InterPro" id="IPR007636">
    <property type="entry name" value="Restrct_endonuc_II_XhoI"/>
</dbReference>